<proteinExistence type="predicted"/>
<dbReference type="Gene3D" id="3.10.180.10">
    <property type="entry name" value="2,3-Dihydroxybiphenyl 1,2-Dioxygenase, domain 1"/>
    <property type="match status" value="1"/>
</dbReference>
<dbReference type="AlphaFoldDB" id="A0A4R5UPW6"/>
<dbReference type="RefSeq" id="WP_133361618.1">
    <property type="nucleotide sequence ID" value="NZ_SMUV01000074.1"/>
</dbReference>
<evidence type="ECO:0000313" key="3">
    <source>
        <dbReference type="Proteomes" id="UP000295301"/>
    </source>
</evidence>
<dbReference type="EMBL" id="SMUV01000074">
    <property type="protein sequence ID" value="TDK41048.1"/>
    <property type="molecule type" value="Genomic_DNA"/>
</dbReference>
<gene>
    <name evidence="2" type="ORF">E1832_20310</name>
</gene>
<sequence length="203" mass="22019">MELDHIAVSGETLEEATEAVEAALGVAMGPGGQHDVFNTHNRLLGLEDGLYLEAIAADPARPAPERPRWFDLDNFSGPARLTNWICRCDDLDVLLAALPVDAGAPVSLTRGDLRWRMAVPATGRLPFDNLFPPLIQWQCDVHPASLLPASGCRLHRLVVSHPDASALRDLLALHLADARLAFEPGDPALSAEVDTPHGRRILR</sequence>
<dbReference type="Pfam" id="PF13468">
    <property type="entry name" value="Glyoxalase_3"/>
    <property type="match status" value="1"/>
</dbReference>
<dbReference type="Proteomes" id="UP000295301">
    <property type="component" value="Unassembled WGS sequence"/>
</dbReference>
<evidence type="ECO:0000313" key="2">
    <source>
        <dbReference type="EMBL" id="TDK41048.1"/>
    </source>
</evidence>
<accession>A0A4R5UPW6</accession>
<feature type="domain" description="Glyoxalase-like" evidence="1">
    <location>
        <begin position="3"/>
        <end position="172"/>
    </location>
</feature>
<keyword evidence="3" id="KW-1185">Reference proteome</keyword>
<protein>
    <submittedName>
        <fullName evidence="2">VOC family protein</fullName>
    </submittedName>
</protein>
<organism evidence="2 3">
    <name type="scientific">Antarcticimicrobium luteum</name>
    <dbReference type="NCBI Taxonomy" id="2547397"/>
    <lineage>
        <taxon>Bacteria</taxon>
        <taxon>Pseudomonadati</taxon>
        <taxon>Pseudomonadota</taxon>
        <taxon>Alphaproteobacteria</taxon>
        <taxon>Rhodobacterales</taxon>
        <taxon>Paracoccaceae</taxon>
        <taxon>Antarcticimicrobium</taxon>
    </lineage>
</organism>
<dbReference type="InterPro" id="IPR025870">
    <property type="entry name" value="Glyoxalase-like_dom"/>
</dbReference>
<name>A0A4R5UPW6_9RHOB</name>
<comment type="caution">
    <text evidence="2">The sequence shown here is derived from an EMBL/GenBank/DDBJ whole genome shotgun (WGS) entry which is preliminary data.</text>
</comment>
<reference evidence="2 3" key="1">
    <citation type="submission" date="2019-03" db="EMBL/GenBank/DDBJ databases">
        <title>Ruegeria lutea sp. nov., a novel strain, isolated from marine sediment, the Masan Bay, South Korea.</title>
        <authorList>
            <person name="Kim J."/>
            <person name="Kim D.-Y."/>
            <person name="Lee S.-S."/>
        </authorList>
    </citation>
    <scope>NUCLEOTIDE SEQUENCE [LARGE SCALE GENOMIC DNA]</scope>
    <source>
        <strain evidence="2 3">318-1</strain>
    </source>
</reference>
<dbReference type="OrthoDB" id="8451710at2"/>
<dbReference type="InterPro" id="IPR029068">
    <property type="entry name" value="Glyas_Bleomycin-R_OHBP_Dase"/>
</dbReference>
<evidence type="ECO:0000259" key="1">
    <source>
        <dbReference type="Pfam" id="PF13468"/>
    </source>
</evidence>